<dbReference type="NCBIfam" id="TIGR04370">
    <property type="entry name" value="glyco_rpt_poly"/>
    <property type="match status" value="1"/>
</dbReference>
<gene>
    <name evidence="2" type="ORF">CLV80_104139</name>
</gene>
<keyword evidence="1" id="KW-1133">Transmembrane helix</keyword>
<organism evidence="2 3">
    <name type="scientific">Yoonia maritima</name>
    <dbReference type="NCBI Taxonomy" id="1435347"/>
    <lineage>
        <taxon>Bacteria</taxon>
        <taxon>Pseudomonadati</taxon>
        <taxon>Pseudomonadota</taxon>
        <taxon>Alphaproteobacteria</taxon>
        <taxon>Rhodobacterales</taxon>
        <taxon>Paracoccaceae</taxon>
        <taxon>Yoonia</taxon>
    </lineage>
</organism>
<evidence type="ECO:0000256" key="1">
    <source>
        <dbReference type="SAM" id="Phobius"/>
    </source>
</evidence>
<feature type="transmembrane region" description="Helical" evidence="1">
    <location>
        <begin position="347"/>
        <end position="367"/>
    </location>
</feature>
<evidence type="ECO:0000313" key="3">
    <source>
        <dbReference type="Proteomes" id="UP000238007"/>
    </source>
</evidence>
<accession>A0A2T0W018</accession>
<keyword evidence="1" id="KW-0812">Transmembrane</keyword>
<proteinExistence type="predicted"/>
<sequence>METVLVILLAVMCTALPFAIGQRCGAVRLVSPMHLLSYFCGFGFLLKIVVYSFAPDFAFYQQFDPKPWAVLNGAIYLSLFILLTCVGYVIAFRPVQRAQFEAWIVAAQIARRGWLFVSAFGFALLTFALILRARGVGAFDASFIAGLNSAKQINVNADGVGATLAGIKTFFAVPKFAFVLLLSNGITLRSGRVLAAAGALGGLLVLIALVSGDRFELVELLVFALATYLILGGRIAGKALFVGGVAIAGLVVVSAYMTQLRTADASLLAQIVGSTYFLDVNAAIMVADRVGIGQLLLGESYTWWSFGWVPRAIWTEKPAIDLGVFFKRDIMQIYTGGAFNVTGPGEAFINFGWGGVGVGFVLGWTYRKIEVVLLNPMNVLRYGSFLFYPILFYPFVQATLQSSFSAFVVGAAVQFIILTLMLTLFVTRFAVHMPMGLRTHHAT</sequence>
<keyword evidence="1" id="KW-0472">Membrane</keyword>
<reference evidence="2 3" key="1">
    <citation type="submission" date="2018-03" db="EMBL/GenBank/DDBJ databases">
        <title>Genomic Encyclopedia of Archaeal and Bacterial Type Strains, Phase II (KMG-II): from individual species to whole genera.</title>
        <authorList>
            <person name="Goeker M."/>
        </authorList>
    </citation>
    <scope>NUCLEOTIDE SEQUENCE [LARGE SCALE GENOMIC DNA]</scope>
    <source>
        <strain evidence="2 3">DSM 101533</strain>
    </source>
</reference>
<dbReference type="EMBL" id="PVTP01000004">
    <property type="protein sequence ID" value="PRY78175.1"/>
    <property type="molecule type" value="Genomic_DNA"/>
</dbReference>
<dbReference type="OrthoDB" id="117805at2"/>
<comment type="caution">
    <text evidence="2">The sequence shown here is derived from an EMBL/GenBank/DDBJ whole genome shotgun (WGS) entry which is preliminary data.</text>
</comment>
<feature type="transmembrane region" description="Helical" evidence="1">
    <location>
        <begin position="113"/>
        <end position="133"/>
    </location>
</feature>
<name>A0A2T0W018_9RHOB</name>
<dbReference type="RefSeq" id="WP_106356444.1">
    <property type="nucleotide sequence ID" value="NZ_PVTP01000004.1"/>
</dbReference>
<feature type="transmembrane region" description="Helical" evidence="1">
    <location>
        <begin position="74"/>
        <end position="92"/>
    </location>
</feature>
<feature type="transmembrane region" description="Helical" evidence="1">
    <location>
        <begin position="6"/>
        <end position="23"/>
    </location>
</feature>
<dbReference type="AlphaFoldDB" id="A0A2T0W018"/>
<protein>
    <submittedName>
        <fullName evidence="2">Oligosaccharide repeat unit polymerase</fullName>
    </submittedName>
</protein>
<keyword evidence="3" id="KW-1185">Reference proteome</keyword>
<feature type="transmembrane region" description="Helical" evidence="1">
    <location>
        <begin position="35"/>
        <end position="54"/>
    </location>
</feature>
<dbReference type="Proteomes" id="UP000238007">
    <property type="component" value="Unassembled WGS sequence"/>
</dbReference>
<feature type="transmembrane region" description="Helical" evidence="1">
    <location>
        <begin position="379"/>
        <end position="400"/>
    </location>
</feature>
<feature type="transmembrane region" description="Helical" evidence="1">
    <location>
        <begin position="406"/>
        <end position="431"/>
    </location>
</feature>
<feature type="transmembrane region" description="Helical" evidence="1">
    <location>
        <begin position="193"/>
        <end position="211"/>
    </location>
</feature>
<feature type="transmembrane region" description="Helical" evidence="1">
    <location>
        <begin position="160"/>
        <end position="181"/>
    </location>
</feature>
<evidence type="ECO:0000313" key="2">
    <source>
        <dbReference type="EMBL" id="PRY78175.1"/>
    </source>
</evidence>
<feature type="transmembrane region" description="Helical" evidence="1">
    <location>
        <begin position="240"/>
        <end position="258"/>
    </location>
</feature>